<sequence length="528" mass="60913">MPRAKSAKTLLELSIAHVVQSMNKWEWKPIELSDTISDSELVQSPLHQLPLHVLKEIVQHLHMNGLLSKHLKWVITSQLSELILTSNDEKKIHVQLKHASIQCPQLKKLKFTNKWINLDIETSIVQFLPKFQHLEVLEIANTSVRDNSLEVFGTYFKHLRELDVRNCPGVTDNGIQRLCGGAHHLEEKSRRKEYIWDYGKCKLIQKLRVKGTKVTKKGIQIALQNLPSLKVLSHELVVEVLSNIHQSALKSNLPLIPKYSLIKIAVTGPHTQGSFGLALALCPSVIKVKIEEIRSDFLNSDLLELLKLASLHHLQIKCFYRSSVTFYDGVFPLLKAKGNLLESLKLEMFSDVDIHSIIEFCPNLNSLVIDECKFCEIPVEEKDSFVRWKRIKIEPPILRKLEVLRLILSPFQFNTESILLQLLLSPSLRILEIAGCSELTDVILETVVLRHHFQNLEQLELSCCNSLTKKGIDFFMMNDNNSIKYMDLTFEGEYSELLTVENFYEWEEKRIQKNWQLILNIMDERDSF</sequence>
<dbReference type="KEGG" id="dpx:DAPPUDRAFT_103516"/>
<dbReference type="PANTHER" id="PTHR13318:SF247">
    <property type="entry name" value="GH16156P"/>
    <property type="match status" value="1"/>
</dbReference>
<reference evidence="1 2" key="1">
    <citation type="journal article" date="2011" name="Science">
        <title>The ecoresponsive genome of Daphnia pulex.</title>
        <authorList>
            <person name="Colbourne J.K."/>
            <person name="Pfrender M.E."/>
            <person name="Gilbert D."/>
            <person name="Thomas W.K."/>
            <person name="Tucker A."/>
            <person name="Oakley T.H."/>
            <person name="Tokishita S."/>
            <person name="Aerts A."/>
            <person name="Arnold G.J."/>
            <person name="Basu M.K."/>
            <person name="Bauer D.J."/>
            <person name="Caceres C.E."/>
            <person name="Carmel L."/>
            <person name="Casola C."/>
            <person name="Choi J.H."/>
            <person name="Detter J.C."/>
            <person name="Dong Q."/>
            <person name="Dusheyko S."/>
            <person name="Eads B.D."/>
            <person name="Frohlich T."/>
            <person name="Geiler-Samerotte K.A."/>
            <person name="Gerlach D."/>
            <person name="Hatcher P."/>
            <person name="Jogdeo S."/>
            <person name="Krijgsveld J."/>
            <person name="Kriventseva E.V."/>
            <person name="Kultz D."/>
            <person name="Laforsch C."/>
            <person name="Lindquist E."/>
            <person name="Lopez J."/>
            <person name="Manak J.R."/>
            <person name="Muller J."/>
            <person name="Pangilinan J."/>
            <person name="Patwardhan R.P."/>
            <person name="Pitluck S."/>
            <person name="Pritham E.J."/>
            <person name="Rechtsteiner A."/>
            <person name="Rho M."/>
            <person name="Rogozin I.B."/>
            <person name="Sakarya O."/>
            <person name="Salamov A."/>
            <person name="Schaack S."/>
            <person name="Shapiro H."/>
            <person name="Shiga Y."/>
            <person name="Skalitzky C."/>
            <person name="Smith Z."/>
            <person name="Souvorov A."/>
            <person name="Sung W."/>
            <person name="Tang Z."/>
            <person name="Tsuchiya D."/>
            <person name="Tu H."/>
            <person name="Vos H."/>
            <person name="Wang M."/>
            <person name="Wolf Y.I."/>
            <person name="Yamagata H."/>
            <person name="Yamada T."/>
            <person name="Ye Y."/>
            <person name="Shaw J.R."/>
            <person name="Andrews J."/>
            <person name="Crease T.J."/>
            <person name="Tang H."/>
            <person name="Lucas S.M."/>
            <person name="Robertson H.M."/>
            <person name="Bork P."/>
            <person name="Koonin E.V."/>
            <person name="Zdobnov E.M."/>
            <person name="Grigoriev I.V."/>
            <person name="Lynch M."/>
            <person name="Boore J.L."/>
        </authorList>
    </citation>
    <scope>NUCLEOTIDE SEQUENCE [LARGE SCALE GENOMIC DNA]</scope>
</reference>
<dbReference type="GO" id="GO:0031146">
    <property type="term" value="P:SCF-dependent proteasomal ubiquitin-dependent protein catabolic process"/>
    <property type="evidence" value="ECO:0000318"/>
    <property type="project" value="GO_Central"/>
</dbReference>
<proteinExistence type="predicted"/>
<protein>
    <recommendedName>
        <fullName evidence="3">F-box domain-containing protein</fullName>
    </recommendedName>
</protein>
<dbReference type="OrthoDB" id="7388449at2759"/>
<gene>
    <name evidence="1" type="ORF">DAPPUDRAFT_103516</name>
</gene>
<dbReference type="STRING" id="6669.E9GJG4"/>
<dbReference type="OMA" id="RINWEET"/>
<dbReference type="InParanoid" id="E9GJG4"/>
<dbReference type="InterPro" id="IPR001611">
    <property type="entry name" value="Leu-rich_rpt"/>
</dbReference>
<dbReference type="SMART" id="SM00367">
    <property type="entry name" value="LRR_CC"/>
    <property type="match status" value="4"/>
</dbReference>
<accession>E9GJG4</accession>
<dbReference type="SUPFAM" id="SSF52047">
    <property type="entry name" value="RNI-like"/>
    <property type="match status" value="1"/>
</dbReference>
<dbReference type="EMBL" id="GL732547">
    <property type="protein sequence ID" value="EFX80502.1"/>
    <property type="molecule type" value="Genomic_DNA"/>
</dbReference>
<dbReference type="AlphaFoldDB" id="E9GJG4"/>
<evidence type="ECO:0000313" key="1">
    <source>
        <dbReference type="EMBL" id="EFX80502.1"/>
    </source>
</evidence>
<evidence type="ECO:0008006" key="3">
    <source>
        <dbReference type="Google" id="ProtNLM"/>
    </source>
</evidence>
<name>E9GJG4_DAPPU</name>
<organism evidence="1 2">
    <name type="scientific">Daphnia pulex</name>
    <name type="common">Water flea</name>
    <dbReference type="NCBI Taxonomy" id="6669"/>
    <lineage>
        <taxon>Eukaryota</taxon>
        <taxon>Metazoa</taxon>
        <taxon>Ecdysozoa</taxon>
        <taxon>Arthropoda</taxon>
        <taxon>Crustacea</taxon>
        <taxon>Branchiopoda</taxon>
        <taxon>Diplostraca</taxon>
        <taxon>Cladocera</taxon>
        <taxon>Anomopoda</taxon>
        <taxon>Daphniidae</taxon>
        <taxon>Daphnia</taxon>
    </lineage>
</organism>
<keyword evidence="2" id="KW-1185">Reference proteome</keyword>
<dbReference type="Gene3D" id="3.80.10.10">
    <property type="entry name" value="Ribonuclease Inhibitor"/>
    <property type="match status" value="1"/>
</dbReference>
<dbReference type="Proteomes" id="UP000000305">
    <property type="component" value="Unassembled WGS sequence"/>
</dbReference>
<dbReference type="PANTHER" id="PTHR13318">
    <property type="entry name" value="PARTNER OF PAIRED, ISOFORM B-RELATED"/>
    <property type="match status" value="1"/>
</dbReference>
<dbReference type="PhylomeDB" id="E9GJG4"/>
<dbReference type="InterPro" id="IPR006553">
    <property type="entry name" value="Leu-rich_rpt_Cys-con_subtyp"/>
</dbReference>
<dbReference type="GO" id="GO:0019005">
    <property type="term" value="C:SCF ubiquitin ligase complex"/>
    <property type="evidence" value="ECO:0000318"/>
    <property type="project" value="GO_Central"/>
</dbReference>
<dbReference type="Pfam" id="PF13516">
    <property type="entry name" value="LRR_6"/>
    <property type="match status" value="1"/>
</dbReference>
<evidence type="ECO:0000313" key="2">
    <source>
        <dbReference type="Proteomes" id="UP000000305"/>
    </source>
</evidence>
<dbReference type="HOGENOM" id="CLU_033667_1_0_1"/>
<dbReference type="InterPro" id="IPR032675">
    <property type="entry name" value="LRR_dom_sf"/>
</dbReference>